<organism evidence="1 2">
    <name type="scientific">Cymbomonas tetramitiformis</name>
    <dbReference type="NCBI Taxonomy" id="36881"/>
    <lineage>
        <taxon>Eukaryota</taxon>
        <taxon>Viridiplantae</taxon>
        <taxon>Chlorophyta</taxon>
        <taxon>Pyramimonadophyceae</taxon>
        <taxon>Pyramimonadales</taxon>
        <taxon>Pyramimonadaceae</taxon>
        <taxon>Cymbomonas</taxon>
    </lineage>
</organism>
<evidence type="ECO:0000313" key="1">
    <source>
        <dbReference type="EMBL" id="KAK3287790.1"/>
    </source>
</evidence>
<evidence type="ECO:0000313" key="2">
    <source>
        <dbReference type="Proteomes" id="UP001190700"/>
    </source>
</evidence>
<gene>
    <name evidence="1" type="ORF">CYMTET_4712</name>
</gene>
<protein>
    <submittedName>
        <fullName evidence="1">Uncharacterized protein</fullName>
    </submittedName>
</protein>
<feature type="non-terminal residue" evidence="1">
    <location>
        <position position="1"/>
    </location>
</feature>
<dbReference type="Proteomes" id="UP001190700">
    <property type="component" value="Unassembled WGS sequence"/>
</dbReference>
<dbReference type="AlphaFoldDB" id="A0AAE0H0W7"/>
<dbReference type="EMBL" id="LGRX02000735">
    <property type="protein sequence ID" value="KAK3287790.1"/>
    <property type="molecule type" value="Genomic_DNA"/>
</dbReference>
<name>A0AAE0H0W7_9CHLO</name>
<sequence>EGLEVPSVLSSMAARKFADKLMVSKVGNLVFTLKGRSLALHEMKTNGAALHKQRMLKFKAMYDFFNVENDNIWIQRREPHTMEKILQKKKMLDLIRLMANRSREDNMKLVHMAEDVLEWKEGKDNEKEQSKRHVKLMNTQNYAATAAEVAMTCTPVAAGAGEALHPAVAAVSTLCSPLYLRRECRAPPAAMASASTSCTPYGCSGCDGNGSIAPPAAVASTLCIPCDLANATAMLCTPATAVVPAKWCSLQ</sequence>
<reference evidence="1 2" key="1">
    <citation type="journal article" date="2015" name="Genome Biol. Evol.">
        <title>Comparative Genomics of a Bacterivorous Green Alga Reveals Evolutionary Causalities and Consequences of Phago-Mixotrophic Mode of Nutrition.</title>
        <authorList>
            <person name="Burns J.A."/>
            <person name="Paasch A."/>
            <person name="Narechania A."/>
            <person name="Kim E."/>
        </authorList>
    </citation>
    <scope>NUCLEOTIDE SEQUENCE [LARGE SCALE GENOMIC DNA]</scope>
    <source>
        <strain evidence="1 2">PLY_AMNH</strain>
    </source>
</reference>
<comment type="caution">
    <text evidence="1">The sequence shown here is derived from an EMBL/GenBank/DDBJ whole genome shotgun (WGS) entry which is preliminary data.</text>
</comment>
<proteinExistence type="predicted"/>
<keyword evidence="2" id="KW-1185">Reference proteome</keyword>
<accession>A0AAE0H0W7</accession>